<dbReference type="GO" id="GO:0004619">
    <property type="term" value="F:phosphoglycerate mutase activity"/>
    <property type="evidence" value="ECO:0007669"/>
    <property type="project" value="UniProtKB-EC"/>
</dbReference>
<dbReference type="Pfam" id="PF01676">
    <property type="entry name" value="Metalloenzyme"/>
    <property type="match status" value="1"/>
</dbReference>
<dbReference type="NCBIfam" id="TIGR01307">
    <property type="entry name" value="pgm_bpd_ind"/>
    <property type="match status" value="1"/>
</dbReference>
<accession>R7TK57</accession>
<evidence type="ECO:0000256" key="3">
    <source>
        <dbReference type="ARBA" id="ARBA00002315"/>
    </source>
</evidence>
<evidence type="ECO:0000313" key="16">
    <source>
        <dbReference type="EnsemblMetazoa" id="CapteP45833"/>
    </source>
</evidence>
<evidence type="ECO:0000256" key="2">
    <source>
        <dbReference type="ARBA" id="ARBA00001936"/>
    </source>
</evidence>
<dbReference type="EMBL" id="KB309593">
    <property type="protein sequence ID" value="ELT93857.1"/>
    <property type="molecule type" value="Genomic_DNA"/>
</dbReference>
<gene>
    <name evidence="15" type="ORF">CAPTEDRAFT_45833</name>
</gene>
<dbReference type="Proteomes" id="UP000014760">
    <property type="component" value="Unassembled WGS sequence"/>
</dbReference>
<dbReference type="UniPathway" id="UPA00109">
    <property type="reaction ID" value="UER00186"/>
</dbReference>
<protein>
    <recommendedName>
        <fullName evidence="11">2,3-bisphosphoglycerate-independent phosphoglycerate mutase</fullName>
        <ecNumber evidence="6">5.4.2.12</ecNumber>
    </recommendedName>
    <alternativeName>
        <fullName evidence="12">Cofactor-independent phosphoglycerate mutase homolog</fullName>
    </alternativeName>
</protein>
<evidence type="ECO:0000256" key="4">
    <source>
        <dbReference type="ARBA" id="ARBA00004798"/>
    </source>
</evidence>
<evidence type="ECO:0000256" key="12">
    <source>
        <dbReference type="ARBA" id="ARBA00083354"/>
    </source>
</evidence>
<dbReference type="EC" id="5.4.2.12" evidence="6"/>
<reference evidence="17" key="1">
    <citation type="submission" date="2012-12" db="EMBL/GenBank/DDBJ databases">
        <authorList>
            <person name="Hellsten U."/>
            <person name="Grimwood J."/>
            <person name="Chapman J.A."/>
            <person name="Shapiro H."/>
            <person name="Aerts A."/>
            <person name="Otillar R.P."/>
            <person name="Terry A.Y."/>
            <person name="Boore J.L."/>
            <person name="Simakov O."/>
            <person name="Marletaz F."/>
            <person name="Cho S.-J."/>
            <person name="Edsinger-Gonzales E."/>
            <person name="Havlak P."/>
            <person name="Kuo D.-H."/>
            <person name="Larsson T."/>
            <person name="Lv J."/>
            <person name="Arendt D."/>
            <person name="Savage R."/>
            <person name="Osoegawa K."/>
            <person name="de Jong P."/>
            <person name="Lindberg D.R."/>
            <person name="Seaver E.C."/>
            <person name="Weisblat D.A."/>
            <person name="Putnam N.H."/>
            <person name="Grigoriev I.V."/>
            <person name="Rokhsar D.S."/>
        </authorList>
    </citation>
    <scope>NUCLEOTIDE SEQUENCE</scope>
    <source>
        <strain evidence="17">I ESC-2004</strain>
    </source>
</reference>
<dbReference type="GO" id="GO:0006096">
    <property type="term" value="P:glycolytic process"/>
    <property type="evidence" value="ECO:0007669"/>
    <property type="project" value="UniProtKB-UniPathway"/>
</dbReference>
<dbReference type="SUPFAM" id="SSF53649">
    <property type="entry name" value="Alkaline phosphatase-like"/>
    <property type="match status" value="1"/>
</dbReference>
<keyword evidence="17" id="KW-1185">Reference proteome</keyword>
<sequence>MTDKRTPIALIILDGYGYREETDSNAIAAAKTPVMDRLWKENPHSFVSGSGMDVGLPDGQMGNSEVGHMNLGAGRVVYQELTRITKAIKDGDFYENDVITGVVDKAINAGKAVHIMGLVSPGGVHSHEDHIHAMVELAARRGAKEVYVHAFLDGRDTPPRSAESSLEKLDALLKEKGIGRVASLIGRYFAMDRDNRWDRVQQAYDLITDGKAEFSAATAVEGLKAAYERDENDEFVKATITGDQAARLNDGDALVFMNFRADRAREITRAFVDQDFDGFARSRVADLAGFVMLTQYAASIDAPCAFPPSELVNTLGEYMEKMGKTQLRIAE</sequence>
<keyword evidence="10" id="KW-0413">Isomerase</keyword>
<dbReference type="GO" id="GO:0006007">
    <property type="term" value="P:glucose catabolic process"/>
    <property type="evidence" value="ECO:0007669"/>
    <property type="project" value="InterPro"/>
</dbReference>
<feature type="domain" description="BPG-independent PGAM N-terminal" evidence="14">
    <location>
        <begin position="84"/>
        <end position="297"/>
    </location>
</feature>
<dbReference type="PANTHER" id="PTHR31637">
    <property type="entry name" value="2,3-BISPHOSPHOGLYCERATE-INDEPENDENT PHOSPHOGLYCERATE MUTASE"/>
    <property type="match status" value="1"/>
</dbReference>
<evidence type="ECO:0000313" key="15">
    <source>
        <dbReference type="EMBL" id="ELT93857.1"/>
    </source>
</evidence>
<comment type="function">
    <text evidence="3">Catalyzes the interconversion of 2-phosphoglycerate and 3-phosphoglycerate.</text>
</comment>
<comment type="similarity">
    <text evidence="5">Belongs to the BPG-independent phosphoglycerate mutase family.</text>
</comment>
<evidence type="ECO:0000256" key="7">
    <source>
        <dbReference type="ARBA" id="ARBA00022723"/>
    </source>
</evidence>
<dbReference type="GO" id="GO:0005829">
    <property type="term" value="C:cytosol"/>
    <property type="evidence" value="ECO:0007669"/>
    <property type="project" value="TreeGrafter"/>
</dbReference>
<dbReference type="GO" id="GO:0030145">
    <property type="term" value="F:manganese ion binding"/>
    <property type="evidence" value="ECO:0007669"/>
    <property type="project" value="InterPro"/>
</dbReference>
<organism evidence="15">
    <name type="scientific">Capitella teleta</name>
    <name type="common">Polychaete worm</name>
    <dbReference type="NCBI Taxonomy" id="283909"/>
    <lineage>
        <taxon>Eukaryota</taxon>
        <taxon>Metazoa</taxon>
        <taxon>Spiralia</taxon>
        <taxon>Lophotrochozoa</taxon>
        <taxon>Annelida</taxon>
        <taxon>Polychaeta</taxon>
        <taxon>Sedentaria</taxon>
        <taxon>Scolecida</taxon>
        <taxon>Capitellidae</taxon>
        <taxon>Capitella</taxon>
    </lineage>
</organism>
<evidence type="ECO:0000313" key="17">
    <source>
        <dbReference type="Proteomes" id="UP000014760"/>
    </source>
</evidence>
<dbReference type="InterPro" id="IPR006124">
    <property type="entry name" value="Metalloenzyme"/>
</dbReference>
<dbReference type="InterPro" id="IPR005995">
    <property type="entry name" value="Pgm_bpd_ind"/>
</dbReference>
<dbReference type="EnsemblMetazoa" id="CapteT45833">
    <property type="protein sequence ID" value="CapteP45833"/>
    <property type="gene ID" value="CapteG45833"/>
</dbReference>
<dbReference type="AlphaFoldDB" id="R7TK57"/>
<evidence type="ECO:0000256" key="5">
    <source>
        <dbReference type="ARBA" id="ARBA00008819"/>
    </source>
</evidence>
<feature type="non-terminal residue" evidence="15">
    <location>
        <position position="331"/>
    </location>
</feature>
<proteinExistence type="inferred from homology"/>
<keyword evidence="9" id="KW-0464">Manganese</keyword>
<dbReference type="CDD" id="cd16010">
    <property type="entry name" value="iPGM"/>
    <property type="match status" value="1"/>
</dbReference>
<reference evidence="16" key="3">
    <citation type="submission" date="2015-06" db="UniProtKB">
        <authorList>
            <consortium name="EnsemblMetazoa"/>
        </authorList>
    </citation>
    <scope>IDENTIFICATION</scope>
</reference>
<dbReference type="HOGENOM" id="CLU_026099_3_0_1"/>
<evidence type="ECO:0000256" key="9">
    <source>
        <dbReference type="ARBA" id="ARBA00023211"/>
    </source>
</evidence>
<keyword evidence="7" id="KW-0479">Metal-binding</keyword>
<dbReference type="InterPro" id="IPR036646">
    <property type="entry name" value="PGAM_B_sf"/>
</dbReference>
<evidence type="ECO:0000256" key="8">
    <source>
        <dbReference type="ARBA" id="ARBA00023152"/>
    </source>
</evidence>
<evidence type="ECO:0000259" key="13">
    <source>
        <dbReference type="Pfam" id="PF01676"/>
    </source>
</evidence>
<name>R7TK57_CAPTE</name>
<reference evidence="15 17" key="2">
    <citation type="journal article" date="2013" name="Nature">
        <title>Insights into bilaterian evolution from three spiralian genomes.</title>
        <authorList>
            <person name="Simakov O."/>
            <person name="Marletaz F."/>
            <person name="Cho S.J."/>
            <person name="Edsinger-Gonzales E."/>
            <person name="Havlak P."/>
            <person name="Hellsten U."/>
            <person name="Kuo D.H."/>
            <person name="Larsson T."/>
            <person name="Lv J."/>
            <person name="Arendt D."/>
            <person name="Savage R."/>
            <person name="Osoegawa K."/>
            <person name="de Jong P."/>
            <person name="Grimwood J."/>
            <person name="Chapman J.A."/>
            <person name="Shapiro H."/>
            <person name="Aerts A."/>
            <person name="Otillar R.P."/>
            <person name="Terry A.Y."/>
            <person name="Boore J.L."/>
            <person name="Grigoriev I.V."/>
            <person name="Lindberg D.R."/>
            <person name="Seaver E.C."/>
            <person name="Weisblat D.A."/>
            <person name="Putnam N.H."/>
            <person name="Rokhsar D.S."/>
        </authorList>
    </citation>
    <scope>NUCLEOTIDE SEQUENCE</scope>
    <source>
        <strain evidence="15 17">I ESC-2004</strain>
    </source>
</reference>
<dbReference type="Pfam" id="PF06415">
    <property type="entry name" value="iPGM_N"/>
    <property type="match status" value="1"/>
</dbReference>
<dbReference type="OMA" id="NCIHNAP"/>
<comment type="pathway">
    <text evidence="4">Carbohydrate degradation; glycolysis; pyruvate from D-glyceraldehyde 3-phosphate: step 3/5.</text>
</comment>
<dbReference type="SUPFAM" id="SSF64158">
    <property type="entry name" value="2,3-Bisphosphoglycerate-independent phosphoglycerate mutase, substrate-binding domain"/>
    <property type="match status" value="1"/>
</dbReference>
<comment type="catalytic activity">
    <reaction evidence="1">
        <text>(2R)-2-phosphoglycerate = (2R)-3-phosphoglycerate</text>
        <dbReference type="Rhea" id="RHEA:15901"/>
        <dbReference type="ChEBI" id="CHEBI:58272"/>
        <dbReference type="ChEBI" id="CHEBI:58289"/>
        <dbReference type="EC" id="5.4.2.12"/>
    </reaction>
</comment>
<dbReference type="InterPro" id="IPR011258">
    <property type="entry name" value="BPG-indep_PGM_N"/>
</dbReference>
<dbReference type="EMBL" id="AMQN01029514">
    <property type="status" value="NOT_ANNOTATED_CDS"/>
    <property type="molecule type" value="Genomic_DNA"/>
</dbReference>
<feature type="domain" description="Metalloenzyme" evidence="13">
    <location>
        <begin position="7"/>
        <end position="331"/>
    </location>
</feature>
<dbReference type="PANTHER" id="PTHR31637:SF0">
    <property type="entry name" value="2,3-BISPHOSPHOGLYCERATE-INDEPENDENT PHOSPHOGLYCERATE MUTASE"/>
    <property type="match status" value="1"/>
</dbReference>
<comment type="cofactor">
    <cofactor evidence="2">
        <name>Mn(2+)</name>
        <dbReference type="ChEBI" id="CHEBI:29035"/>
    </cofactor>
</comment>
<dbReference type="OrthoDB" id="1886626at2759"/>
<dbReference type="FunFam" id="3.40.1450.10:FF:000001">
    <property type="entry name" value="2,3-bisphosphoglycerate-independent phosphoglycerate mutase"/>
    <property type="match status" value="1"/>
</dbReference>
<evidence type="ECO:0000259" key="14">
    <source>
        <dbReference type="Pfam" id="PF06415"/>
    </source>
</evidence>
<keyword evidence="8" id="KW-0324">Glycolysis</keyword>
<evidence type="ECO:0000256" key="11">
    <source>
        <dbReference type="ARBA" id="ARBA00071648"/>
    </source>
</evidence>
<evidence type="ECO:0000256" key="6">
    <source>
        <dbReference type="ARBA" id="ARBA00012026"/>
    </source>
</evidence>
<dbReference type="InterPro" id="IPR017850">
    <property type="entry name" value="Alkaline_phosphatase_core_sf"/>
</dbReference>
<evidence type="ECO:0000256" key="10">
    <source>
        <dbReference type="ARBA" id="ARBA00023235"/>
    </source>
</evidence>
<dbReference type="STRING" id="283909.R7TK57"/>
<evidence type="ECO:0000256" key="1">
    <source>
        <dbReference type="ARBA" id="ARBA00000370"/>
    </source>
</evidence>
<dbReference type="Gene3D" id="3.40.1450.10">
    <property type="entry name" value="BPG-independent phosphoglycerate mutase, domain B"/>
    <property type="match status" value="1"/>
</dbReference>